<accession>A0A9J5XUD5</accession>
<feature type="region of interest" description="Disordered" evidence="1">
    <location>
        <begin position="1"/>
        <end position="27"/>
    </location>
</feature>
<protein>
    <submittedName>
        <fullName evidence="2">Uncharacterized protein</fullName>
    </submittedName>
</protein>
<dbReference type="EMBL" id="JACXVP010000008">
    <property type="protein sequence ID" value="KAG5591346.1"/>
    <property type="molecule type" value="Genomic_DNA"/>
</dbReference>
<reference evidence="2 3" key="1">
    <citation type="submission" date="2020-09" db="EMBL/GenBank/DDBJ databases">
        <title>De no assembly of potato wild relative species, Solanum commersonii.</title>
        <authorList>
            <person name="Cho K."/>
        </authorList>
    </citation>
    <scope>NUCLEOTIDE SEQUENCE [LARGE SCALE GENOMIC DNA]</scope>
    <source>
        <strain evidence="2">LZ3.2</strain>
        <tissue evidence="2">Leaf</tissue>
    </source>
</reference>
<name>A0A9J5XUD5_SOLCO</name>
<comment type="caution">
    <text evidence="2">The sequence shown here is derived from an EMBL/GenBank/DDBJ whole genome shotgun (WGS) entry which is preliminary data.</text>
</comment>
<evidence type="ECO:0000256" key="1">
    <source>
        <dbReference type="SAM" id="MobiDB-lite"/>
    </source>
</evidence>
<dbReference type="Proteomes" id="UP000824120">
    <property type="component" value="Chromosome 8"/>
</dbReference>
<gene>
    <name evidence="2" type="ORF">H5410_041860</name>
</gene>
<dbReference type="OrthoDB" id="1306244at2759"/>
<proteinExistence type="predicted"/>
<evidence type="ECO:0000313" key="2">
    <source>
        <dbReference type="EMBL" id="KAG5591346.1"/>
    </source>
</evidence>
<sequence>MAPKAKNVAGSKRSRKGETFGSSSGRDRCKNLVKRMCKGTPKCDPDVFNDLKDKPSYRDIRHTLCGVDSNARGTSRHAIAFHPDLTGKLVDVTTTKELDTSHGPILSAPERQAHDDSVMARMFGMAELQLRIGGRPVTDAEMVAAHYPLSESAAFLCKTGLAFLEPLDDDEVTADEVMEDEKDAIMDKKANVLMATLAPDMADREICMDPREGTSRSPLG</sequence>
<evidence type="ECO:0000313" key="3">
    <source>
        <dbReference type="Proteomes" id="UP000824120"/>
    </source>
</evidence>
<organism evidence="2 3">
    <name type="scientific">Solanum commersonii</name>
    <name type="common">Commerson's wild potato</name>
    <name type="synonym">Commerson's nightshade</name>
    <dbReference type="NCBI Taxonomy" id="4109"/>
    <lineage>
        <taxon>Eukaryota</taxon>
        <taxon>Viridiplantae</taxon>
        <taxon>Streptophyta</taxon>
        <taxon>Embryophyta</taxon>
        <taxon>Tracheophyta</taxon>
        <taxon>Spermatophyta</taxon>
        <taxon>Magnoliopsida</taxon>
        <taxon>eudicotyledons</taxon>
        <taxon>Gunneridae</taxon>
        <taxon>Pentapetalae</taxon>
        <taxon>asterids</taxon>
        <taxon>lamiids</taxon>
        <taxon>Solanales</taxon>
        <taxon>Solanaceae</taxon>
        <taxon>Solanoideae</taxon>
        <taxon>Solaneae</taxon>
        <taxon>Solanum</taxon>
    </lineage>
</organism>
<dbReference type="AlphaFoldDB" id="A0A9J5XUD5"/>
<keyword evidence="3" id="KW-1185">Reference proteome</keyword>